<name>A0A6J0V779_9SAUR</name>
<dbReference type="GO" id="GO:0005739">
    <property type="term" value="C:mitochondrion"/>
    <property type="evidence" value="ECO:0007669"/>
    <property type="project" value="TreeGrafter"/>
</dbReference>
<sequence>MTMKTRRRTRTAAMDLPSGPTALTSGSRLGRTGCVSTTTLPLTSCSGILMPFSGRWERWACQHSPLVDFRGIEAPPPPPDDQKRQTLRDSMLKHPDSQRPSRRALEDNLGPPVPEIKPWRPFHGLPEVHPPPAGTPKEDGDLDSRVTSEGLETVLPPAQPRSYFKSVSITKVMGLDGTVEERRTVRDSQGHEETVVTRRSAGEPREGDAGSLAPFGSPRQEGLGDTFPILDSFFRRWFSSR</sequence>
<feature type="compositionally biased region" description="Basic and acidic residues" evidence="1">
    <location>
        <begin position="91"/>
        <end position="106"/>
    </location>
</feature>
<dbReference type="RefSeq" id="XP_020666444.2">
    <property type="nucleotide sequence ID" value="XM_020810785.2"/>
</dbReference>
<organism evidence="2 3">
    <name type="scientific">Pogona vitticeps</name>
    <name type="common">central bearded dragon</name>
    <dbReference type="NCBI Taxonomy" id="103695"/>
    <lineage>
        <taxon>Eukaryota</taxon>
        <taxon>Metazoa</taxon>
        <taxon>Chordata</taxon>
        <taxon>Craniata</taxon>
        <taxon>Vertebrata</taxon>
        <taxon>Euteleostomi</taxon>
        <taxon>Lepidosauria</taxon>
        <taxon>Squamata</taxon>
        <taxon>Bifurcata</taxon>
        <taxon>Unidentata</taxon>
        <taxon>Episquamata</taxon>
        <taxon>Toxicofera</taxon>
        <taxon>Iguania</taxon>
        <taxon>Acrodonta</taxon>
        <taxon>Agamidae</taxon>
        <taxon>Amphibolurinae</taxon>
        <taxon>Pogona</taxon>
    </lineage>
</organism>
<dbReference type="PANTHER" id="PTHR14938">
    <property type="entry name" value="HCLS1-ASSOCIATED PROTEIN X-1"/>
    <property type="match status" value="1"/>
</dbReference>
<dbReference type="GO" id="GO:0016324">
    <property type="term" value="C:apical plasma membrane"/>
    <property type="evidence" value="ECO:0007669"/>
    <property type="project" value="TreeGrafter"/>
</dbReference>
<feature type="region of interest" description="Disordered" evidence="1">
    <location>
        <begin position="91"/>
        <end position="144"/>
    </location>
</feature>
<protein>
    <submittedName>
        <fullName evidence="3">HCLS1-associated protein X-1 isoform X2</fullName>
    </submittedName>
</protein>
<evidence type="ECO:0000256" key="1">
    <source>
        <dbReference type="SAM" id="MobiDB-lite"/>
    </source>
</evidence>
<keyword evidence="2" id="KW-1185">Reference proteome</keyword>
<dbReference type="GO" id="GO:0030833">
    <property type="term" value="P:regulation of actin filament polymerization"/>
    <property type="evidence" value="ECO:0007669"/>
    <property type="project" value="TreeGrafter"/>
</dbReference>
<feature type="compositionally biased region" description="Basic and acidic residues" evidence="1">
    <location>
        <begin position="182"/>
        <end position="208"/>
    </location>
</feature>
<reference evidence="3" key="1">
    <citation type="submission" date="2025-08" db="UniProtKB">
        <authorList>
            <consortium name="RefSeq"/>
        </authorList>
    </citation>
    <scope>IDENTIFICATION</scope>
</reference>
<dbReference type="PANTHER" id="PTHR14938:SF2">
    <property type="entry name" value="HCLS1-ASSOCIATED PROTEIN X-1"/>
    <property type="match status" value="1"/>
</dbReference>
<dbReference type="GO" id="GO:0043066">
    <property type="term" value="P:negative regulation of apoptotic process"/>
    <property type="evidence" value="ECO:0007669"/>
    <property type="project" value="InterPro"/>
</dbReference>
<accession>A0A6J0V779</accession>
<dbReference type="InterPro" id="IPR017248">
    <property type="entry name" value="HAX-1"/>
</dbReference>
<dbReference type="CTD" id="10456"/>
<dbReference type="GO" id="GO:0030136">
    <property type="term" value="C:clathrin-coated vesicle"/>
    <property type="evidence" value="ECO:0007669"/>
    <property type="project" value="TreeGrafter"/>
</dbReference>
<dbReference type="GO" id="GO:0015629">
    <property type="term" value="C:actin cytoskeleton"/>
    <property type="evidence" value="ECO:0007669"/>
    <property type="project" value="TreeGrafter"/>
</dbReference>
<dbReference type="GO" id="GO:0016529">
    <property type="term" value="C:sarcoplasmic reticulum"/>
    <property type="evidence" value="ECO:0007669"/>
    <property type="project" value="TreeGrafter"/>
</dbReference>
<dbReference type="GeneID" id="110088475"/>
<feature type="compositionally biased region" description="Basic residues" evidence="1">
    <location>
        <begin position="1"/>
        <end position="10"/>
    </location>
</feature>
<evidence type="ECO:0000313" key="2">
    <source>
        <dbReference type="Proteomes" id="UP001652642"/>
    </source>
</evidence>
<gene>
    <name evidence="3" type="primary">HAX1</name>
</gene>
<proteinExistence type="predicted"/>
<feature type="region of interest" description="Disordered" evidence="1">
    <location>
        <begin position="1"/>
        <end position="30"/>
    </location>
</feature>
<feature type="region of interest" description="Disordered" evidence="1">
    <location>
        <begin position="182"/>
        <end position="223"/>
    </location>
</feature>
<dbReference type="AlphaFoldDB" id="A0A6J0V779"/>
<evidence type="ECO:0000313" key="3">
    <source>
        <dbReference type="RefSeq" id="XP_020666444.2"/>
    </source>
</evidence>
<dbReference type="Proteomes" id="UP001652642">
    <property type="component" value="Chromosome 15"/>
</dbReference>